<dbReference type="SUPFAM" id="SSF52540">
    <property type="entry name" value="P-loop containing nucleoside triphosphate hydrolases"/>
    <property type="match status" value="1"/>
</dbReference>
<dbReference type="EMBL" id="CP011545">
    <property type="protein sequence ID" value="AKK09088.1"/>
    <property type="molecule type" value="Genomic_DNA"/>
</dbReference>
<dbReference type="InterPro" id="IPR003593">
    <property type="entry name" value="AAA+_ATPase"/>
</dbReference>
<dbReference type="Gene3D" id="3.40.50.300">
    <property type="entry name" value="P-loop containing nucleotide triphosphate hydrolases"/>
    <property type="match status" value="1"/>
</dbReference>
<evidence type="ECO:0000259" key="8">
    <source>
        <dbReference type="PROSITE" id="PS50893"/>
    </source>
</evidence>
<dbReference type="GO" id="GO:0005886">
    <property type="term" value="C:plasma membrane"/>
    <property type="evidence" value="ECO:0007669"/>
    <property type="project" value="UniProtKB-SubCell"/>
</dbReference>
<evidence type="ECO:0000256" key="1">
    <source>
        <dbReference type="ARBA" id="ARBA00004651"/>
    </source>
</evidence>
<keyword evidence="4" id="KW-0067">ATP-binding</keyword>
<evidence type="ECO:0000313" key="10">
    <source>
        <dbReference type="EMBL" id="AKK09088.1"/>
    </source>
</evidence>
<dbReference type="PATRIC" id="fig|136857.5.peg.1648"/>
<proteinExistence type="predicted"/>
<evidence type="ECO:0000259" key="9">
    <source>
        <dbReference type="PROSITE" id="PS50929"/>
    </source>
</evidence>
<dbReference type="InterPro" id="IPR027417">
    <property type="entry name" value="P-loop_NTPase"/>
</dbReference>
<feature type="domain" description="ABC transporter" evidence="8">
    <location>
        <begin position="354"/>
        <end position="586"/>
    </location>
</feature>
<sequence length="590" mass="62369">MRDDNPTDTVDKRSAAKAALRDLLRPVRGRLWAGRVIGAASALLSIAPYIALVRLGEIFLDAYQSGLPVSAAETEPVVRWLLATFIGQLVLLFIALALTHFADLALGSILRRRILERISRAPLSWFGDTTSGRVRKAIQDDTRTLHILVAYTPVDTTVAIITPVMLLGYAFSVDWRLGLLSFATLPIYGLVQGIGMRGMGVKTSEMDTHLGNVSSTAVEFADGIAVVKAFGRTGEAHSRFRTAARTFSDFYDAWVGPLLRISALSESTISVALLVLVNLAGGAALVGADVVSPVQVLTTTLIALVIPGAIQRLGSTAWSYQLAGSAALRITQMLEGPELTTMATKEPIPRDNGVEFQGVSFAYGDNVALSDVTLTLAPGSITALVGPSGSGKSTLATMVARFQDPDAGTVSIGGIDVRSLPPEELYRTVSFVLQNPQLPRISIRDNIALARPDATDGEILAAARAARIADEIADLPAGFDAIVGDDAQLSGGQSQRIAIARALLADAPILVLDEATAATDPDCEADIQAALNQLVVGRTVLVIGHKPESIRGADHVVLLVDGRIVDSIAGAEVTTDAVHELMNRKAPENV</sequence>
<keyword evidence="2 7" id="KW-0812">Transmembrane</keyword>
<feature type="transmembrane region" description="Helical" evidence="7">
    <location>
        <begin position="269"/>
        <end position="288"/>
    </location>
</feature>
<dbReference type="InterPro" id="IPR017871">
    <property type="entry name" value="ABC_transporter-like_CS"/>
</dbReference>
<feature type="transmembrane region" description="Helical" evidence="7">
    <location>
        <begin position="145"/>
        <end position="171"/>
    </location>
</feature>
<dbReference type="SUPFAM" id="SSF90123">
    <property type="entry name" value="ABC transporter transmembrane region"/>
    <property type="match status" value="1"/>
</dbReference>
<dbReference type="PROSITE" id="PS50929">
    <property type="entry name" value="ABC_TM1F"/>
    <property type="match status" value="1"/>
</dbReference>
<feature type="domain" description="ABC transmembrane type-1" evidence="9">
    <location>
        <begin position="36"/>
        <end position="315"/>
    </location>
</feature>
<dbReference type="InterPro" id="IPR003439">
    <property type="entry name" value="ABC_transporter-like_ATP-bd"/>
</dbReference>
<comment type="subcellular location">
    <subcellularLocation>
        <location evidence="1">Cell membrane</location>
        <topology evidence="1">Multi-pass membrane protein</topology>
    </subcellularLocation>
</comment>
<reference evidence="11" key="2">
    <citation type="submission" date="2015-05" db="EMBL/GenBank/DDBJ databases">
        <title>Complete genome sequence of Corynebacterium testudinoris DSM 44614, recovered from necrotic lesions in the mouth of a tortoise.</title>
        <authorList>
            <person name="Ruckert C."/>
            <person name="Albersmeier A."/>
            <person name="Winkler A."/>
            <person name="Tauch A."/>
        </authorList>
    </citation>
    <scope>NUCLEOTIDE SEQUENCE [LARGE SCALE GENOMIC DNA]</scope>
    <source>
        <strain evidence="11">DSM 44614</strain>
    </source>
</reference>
<dbReference type="PROSITE" id="PS50893">
    <property type="entry name" value="ABC_TRANSPORTER_2"/>
    <property type="match status" value="1"/>
</dbReference>
<evidence type="ECO:0000256" key="6">
    <source>
        <dbReference type="ARBA" id="ARBA00023136"/>
    </source>
</evidence>
<dbReference type="InterPro" id="IPR011527">
    <property type="entry name" value="ABC1_TM_dom"/>
</dbReference>
<dbReference type="Pfam" id="PF00664">
    <property type="entry name" value="ABC_membrane"/>
    <property type="match status" value="1"/>
</dbReference>
<evidence type="ECO:0000256" key="3">
    <source>
        <dbReference type="ARBA" id="ARBA00022741"/>
    </source>
</evidence>
<dbReference type="CDD" id="cd07346">
    <property type="entry name" value="ABC_6TM_exporters"/>
    <property type="match status" value="1"/>
</dbReference>
<keyword evidence="5 7" id="KW-1133">Transmembrane helix</keyword>
<protein>
    <submittedName>
        <fullName evidence="10">ABC-type multidrug transport system, ATPase and permease component</fullName>
    </submittedName>
</protein>
<keyword evidence="6 7" id="KW-0472">Membrane</keyword>
<accession>A0A0G3HAY5</accession>
<dbReference type="STRING" id="136857.CTEST_08290"/>
<dbReference type="Gene3D" id="1.20.1560.10">
    <property type="entry name" value="ABC transporter type 1, transmembrane domain"/>
    <property type="match status" value="1"/>
</dbReference>
<dbReference type="GO" id="GO:0005524">
    <property type="term" value="F:ATP binding"/>
    <property type="evidence" value="ECO:0007669"/>
    <property type="project" value="UniProtKB-KW"/>
</dbReference>
<evidence type="ECO:0000256" key="7">
    <source>
        <dbReference type="SAM" id="Phobius"/>
    </source>
</evidence>
<dbReference type="GO" id="GO:0140359">
    <property type="term" value="F:ABC-type transporter activity"/>
    <property type="evidence" value="ECO:0007669"/>
    <property type="project" value="InterPro"/>
</dbReference>
<evidence type="ECO:0000256" key="2">
    <source>
        <dbReference type="ARBA" id="ARBA00022692"/>
    </source>
</evidence>
<dbReference type="Proteomes" id="UP000035540">
    <property type="component" value="Chromosome"/>
</dbReference>
<keyword evidence="3" id="KW-0547">Nucleotide-binding</keyword>
<reference evidence="10 11" key="1">
    <citation type="journal article" date="2015" name="Genome Announc.">
        <title>Complete Genome Sequence of the Type Strain Corynebacterium testudinoris DSM 44614, Recovered from Necrotic Lesions in the Mouth of a Tortoise.</title>
        <authorList>
            <person name="Ruckert C."/>
            <person name="Kriete M."/>
            <person name="Jaenicke S."/>
            <person name="Winkler A."/>
            <person name="Tauch A."/>
        </authorList>
    </citation>
    <scope>NUCLEOTIDE SEQUENCE [LARGE SCALE GENOMIC DNA]</scope>
    <source>
        <strain evidence="10 11">DSM 44614</strain>
    </source>
</reference>
<feature type="transmembrane region" description="Helical" evidence="7">
    <location>
        <begin position="31"/>
        <end position="51"/>
    </location>
</feature>
<gene>
    <name evidence="10" type="ORF">CTEST_08290</name>
</gene>
<dbReference type="InterPro" id="IPR039421">
    <property type="entry name" value="Type_1_exporter"/>
</dbReference>
<feature type="transmembrane region" description="Helical" evidence="7">
    <location>
        <begin position="85"/>
        <end position="110"/>
    </location>
</feature>
<dbReference type="AlphaFoldDB" id="A0A0G3HAY5"/>
<dbReference type="GO" id="GO:0016887">
    <property type="term" value="F:ATP hydrolysis activity"/>
    <property type="evidence" value="ECO:0007669"/>
    <property type="project" value="InterPro"/>
</dbReference>
<dbReference type="PANTHER" id="PTHR24221:SF590">
    <property type="entry name" value="COMPONENT LINKED WITH THE ASSEMBLY OF CYTOCHROME' TRANSPORT TRANSMEMBRANE ATP-BINDING PROTEIN ABC TRANSPORTER CYDD-RELATED"/>
    <property type="match status" value="1"/>
</dbReference>
<evidence type="ECO:0000256" key="5">
    <source>
        <dbReference type="ARBA" id="ARBA00022989"/>
    </source>
</evidence>
<dbReference type="PANTHER" id="PTHR24221">
    <property type="entry name" value="ATP-BINDING CASSETTE SUB-FAMILY B"/>
    <property type="match status" value="1"/>
</dbReference>
<dbReference type="KEGG" id="cted:CTEST_08290"/>
<evidence type="ECO:0000256" key="4">
    <source>
        <dbReference type="ARBA" id="ARBA00022840"/>
    </source>
</evidence>
<dbReference type="OrthoDB" id="9806127at2"/>
<dbReference type="SMART" id="SM00382">
    <property type="entry name" value="AAA"/>
    <property type="match status" value="1"/>
</dbReference>
<feature type="transmembrane region" description="Helical" evidence="7">
    <location>
        <begin position="177"/>
        <end position="196"/>
    </location>
</feature>
<name>A0A0G3HAY5_9CORY</name>
<evidence type="ECO:0000313" key="11">
    <source>
        <dbReference type="Proteomes" id="UP000035540"/>
    </source>
</evidence>
<keyword evidence="11" id="KW-1185">Reference proteome</keyword>
<dbReference type="InterPro" id="IPR036640">
    <property type="entry name" value="ABC1_TM_sf"/>
</dbReference>
<dbReference type="Pfam" id="PF00005">
    <property type="entry name" value="ABC_tran"/>
    <property type="match status" value="1"/>
</dbReference>
<organism evidence="10 11">
    <name type="scientific">Corynebacterium testudinoris</name>
    <dbReference type="NCBI Taxonomy" id="136857"/>
    <lineage>
        <taxon>Bacteria</taxon>
        <taxon>Bacillati</taxon>
        <taxon>Actinomycetota</taxon>
        <taxon>Actinomycetes</taxon>
        <taxon>Mycobacteriales</taxon>
        <taxon>Corynebacteriaceae</taxon>
        <taxon>Corynebacterium</taxon>
    </lineage>
</organism>
<dbReference type="PROSITE" id="PS00211">
    <property type="entry name" value="ABC_TRANSPORTER_1"/>
    <property type="match status" value="1"/>
</dbReference>
<dbReference type="RefSeq" id="WP_047253331.1">
    <property type="nucleotide sequence ID" value="NZ_CP011545.1"/>
</dbReference>